<dbReference type="Pfam" id="PF01408">
    <property type="entry name" value="GFO_IDH_MocA"/>
    <property type="match status" value="1"/>
</dbReference>
<evidence type="ECO:0000313" key="5">
    <source>
        <dbReference type="Proteomes" id="UP000642748"/>
    </source>
</evidence>
<sequence length="377" mass="40026">MKESTAATSAQTPLRVGVLGAGGIATIPEGVLPNMHHIADKATVVAVADVLASRAEQTAARFGIPAHYSNLDDMLANSDLDAVVNLTPIPAHAETSLKIVEAGKHLVVEKPLATTLAEADAIIDAAGARELTIVCAPPDMLYSPYVQAQRLIRENAIGKVAFARVRSSHGGPGGGPDGWPFDPTWFYQDGSGPLLDMGVYGIHEITGMLGPAKRVTAFAGITEPTRVVRGDGPYGGLEIPVTTPDNCLFMLDFGDSTFAVVDGTFNVVASRSPKVEVFGRRGALALFRNDGPDLEVYRTDLAPGLDGWIAPNNWPAVADPRRAMLKRALLVDHLVDCVRDGKAPVLSAEHARHALEIMLAVFQSAREGRVVELTTTF</sequence>
<accession>A0A8J3QWP7</accession>
<dbReference type="RefSeq" id="WP_203922027.1">
    <property type="nucleotide sequence ID" value="NZ_BONZ01000067.1"/>
</dbReference>
<dbReference type="InterPro" id="IPR036291">
    <property type="entry name" value="NAD(P)-bd_dom_sf"/>
</dbReference>
<feature type="domain" description="GFO/IDH/MocA-like oxidoreductase" evidence="3">
    <location>
        <begin position="145"/>
        <end position="284"/>
    </location>
</feature>
<dbReference type="InterPro" id="IPR055170">
    <property type="entry name" value="GFO_IDH_MocA-like_dom"/>
</dbReference>
<dbReference type="Proteomes" id="UP000642748">
    <property type="component" value="Unassembled WGS sequence"/>
</dbReference>
<dbReference type="InterPro" id="IPR050463">
    <property type="entry name" value="Gfo/Idh/MocA_oxidrdct_glycsds"/>
</dbReference>
<feature type="domain" description="Gfo/Idh/MocA-like oxidoreductase N-terminal" evidence="2">
    <location>
        <begin position="14"/>
        <end position="131"/>
    </location>
</feature>
<evidence type="ECO:0000313" key="4">
    <source>
        <dbReference type="EMBL" id="GIH18529.1"/>
    </source>
</evidence>
<dbReference type="Gene3D" id="3.40.50.720">
    <property type="entry name" value="NAD(P)-binding Rossmann-like Domain"/>
    <property type="match status" value="1"/>
</dbReference>
<evidence type="ECO:0000256" key="1">
    <source>
        <dbReference type="ARBA" id="ARBA00023002"/>
    </source>
</evidence>
<comment type="caution">
    <text evidence="4">The sequence shown here is derived from an EMBL/GenBank/DDBJ whole genome shotgun (WGS) entry which is preliminary data.</text>
</comment>
<proteinExistence type="predicted"/>
<dbReference type="GO" id="GO:0016491">
    <property type="term" value="F:oxidoreductase activity"/>
    <property type="evidence" value="ECO:0007669"/>
    <property type="project" value="UniProtKB-KW"/>
</dbReference>
<evidence type="ECO:0000259" key="2">
    <source>
        <dbReference type="Pfam" id="PF01408"/>
    </source>
</evidence>
<dbReference type="GO" id="GO:0000166">
    <property type="term" value="F:nucleotide binding"/>
    <property type="evidence" value="ECO:0007669"/>
    <property type="project" value="InterPro"/>
</dbReference>
<dbReference type="Pfam" id="PF22725">
    <property type="entry name" value="GFO_IDH_MocA_C3"/>
    <property type="match status" value="1"/>
</dbReference>
<evidence type="ECO:0000259" key="3">
    <source>
        <dbReference type="Pfam" id="PF22725"/>
    </source>
</evidence>
<protein>
    <submittedName>
        <fullName evidence="4">Oxidoreductase</fullName>
    </submittedName>
</protein>
<dbReference type="PANTHER" id="PTHR43818:SF11">
    <property type="entry name" value="BCDNA.GH03377"/>
    <property type="match status" value="1"/>
</dbReference>
<dbReference type="SUPFAM" id="SSF55347">
    <property type="entry name" value="Glyceraldehyde-3-phosphate dehydrogenase-like, C-terminal domain"/>
    <property type="match status" value="1"/>
</dbReference>
<dbReference type="InterPro" id="IPR000683">
    <property type="entry name" value="Gfo/Idh/MocA-like_OxRdtase_N"/>
</dbReference>
<dbReference type="Gene3D" id="3.30.360.10">
    <property type="entry name" value="Dihydrodipicolinate Reductase, domain 2"/>
    <property type="match status" value="1"/>
</dbReference>
<organism evidence="4 5">
    <name type="scientific">Rugosimonospora africana</name>
    <dbReference type="NCBI Taxonomy" id="556532"/>
    <lineage>
        <taxon>Bacteria</taxon>
        <taxon>Bacillati</taxon>
        <taxon>Actinomycetota</taxon>
        <taxon>Actinomycetes</taxon>
        <taxon>Micromonosporales</taxon>
        <taxon>Micromonosporaceae</taxon>
        <taxon>Rugosimonospora</taxon>
    </lineage>
</organism>
<dbReference type="PANTHER" id="PTHR43818">
    <property type="entry name" value="BCDNA.GH03377"/>
    <property type="match status" value="1"/>
</dbReference>
<dbReference type="EMBL" id="BONZ01000067">
    <property type="protein sequence ID" value="GIH18529.1"/>
    <property type="molecule type" value="Genomic_DNA"/>
</dbReference>
<dbReference type="SUPFAM" id="SSF51735">
    <property type="entry name" value="NAD(P)-binding Rossmann-fold domains"/>
    <property type="match status" value="1"/>
</dbReference>
<dbReference type="AlphaFoldDB" id="A0A8J3QWP7"/>
<gene>
    <name evidence="4" type="ORF">Raf01_67010</name>
</gene>
<keyword evidence="5" id="KW-1185">Reference proteome</keyword>
<name>A0A8J3QWP7_9ACTN</name>
<reference evidence="4" key="1">
    <citation type="submission" date="2021-01" db="EMBL/GenBank/DDBJ databases">
        <title>Whole genome shotgun sequence of Rugosimonospora africana NBRC 104875.</title>
        <authorList>
            <person name="Komaki H."/>
            <person name="Tamura T."/>
        </authorList>
    </citation>
    <scope>NUCLEOTIDE SEQUENCE</scope>
    <source>
        <strain evidence="4">NBRC 104875</strain>
    </source>
</reference>
<keyword evidence="1" id="KW-0560">Oxidoreductase</keyword>